<dbReference type="InterPro" id="IPR015424">
    <property type="entry name" value="PyrdxlP-dep_Trfase"/>
</dbReference>
<evidence type="ECO:0000259" key="10">
    <source>
        <dbReference type="Pfam" id="PF00155"/>
    </source>
</evidence>
<evidence type="ECO:0000256" key="2">
    <source>
        <dbReference type="ARBA" id="ARBA00005011"/>
    </source>
</evidence>
<dbReference type="UniPathway" id="UPA00031">
    <property type="reaction ID" value="UER00012"/>
</dbReference>
<evidence type="ECO:0000313" key="12">
    <source>
        <dbReference type="Proteomes" id="UP000509414"/>
    </source>
</evidence>
<dbReference type="SUPFAM" id="SSF53383">
    <property type="entry name" value="PLP-dependent transferases"/>
    <property type="match status" value="1"/>
</dbReference>
<evidence type="ECO:0000256" key="6">
    <source>
        <dbReference type="ARBA" id="ARBA00022679"/>
    </source>
</evidence>
<comment type="cofactor">
    <cofactor evidence="1 9">
        <name>pyridoxal 5'-phosphate</name>
        <dbReference type="ChEBI" id="CHEBI:597326"/>
    </cofactor>
</comment>
<keyword evidence="6 9" id="KW-0808">Transferase</keyword>
<dbReference type="PANTHER" id="PTHR43643:SF3">
    <property type="entry name" value="HISTIDINOL-PHOSPHATE AMINOTRANSFERASE"/>
    <property type="match status" value="1"/>
</dbReference>
<evidence type="ECO:0000256" key="5">
    <source>
        <dbReference type="ARBA" id="ARBA00022576"/>
    </source>
</evidence>
<dbReference type="EC" id="2.6.1.9" evidence="9"/>
<evidence type="ECO:0000256" key="1">
    <source>
        <dbReference type="ARBA" id="ARBA00001933"/>
    </source>
</evidence>
<dbReference type="GO" id="GO:0000105">
    <property type="term" value="P:L-histidine biosynthetic process"/>
    <property type="evidence" value="ECO:0007669"/>
    <property type="project" value="UniProtKB-UniRule"/>
</dbReference>
<dbReference type="Pfam" id="PF00155">
    <property type="entry name" value="Aminotran_1_2"/>
    <property type="match status" value="1"/>
</dbReference>
<comment type="pathway">
    <text evidence="2 9">Amino-acid biosynthesis; L-histidine biosynthesis; L-histidine from 5-phospho-alpha-D-ribose 1-diphosphate: step 7/9.</text>
</comment>
<dbReference type="HAMAP" id="MF_01023">
    <property type="entry name" value="HisC_aminotrans_2"/>
    <property type="match status" value="1"/>
</dbReference>
<dbReference type="InterPro" id="IPR005861">
    <property type="entry name" value="HisP_aminotrans"/>
</dbReference>
<feature type="modified residue" description="N6-(pyridoxal phosphate)lysine" evidence="9">
    <location>
        <position position="228"/>
    </location>
</feature>
<dbReference type="Gene3D" id="3.40.640.10">
    <property type="entry name" value="Type I PLP-dependent aspartate aminotransferase-like (Major domain)"/>
    <property type="match status" value="1"/>
</dbReference>
<keyword evidence="9" id="KW-0028">Amino-acid biosynthesis</keyword>
<dbReference type="InterPro" id="IPR015421">
    <property type="entry name" value="PyrdxlP-dep_Trfase_major"/>
</dbReference>
<gene>
    <name evidence="9 11" type="primary">hisC</name>
    <name evidence="11" type="ORF">CINF_1123</name>
</gene>
<name>A0A7H9CHL9_9BACT</name>
<dbReference type="GO" id="GO:0030170">
    <property type="term" value="F:pyridoxal phosphate binding"/>
    <property type="evidence" value="ECO:0007669"/>
    <property type="project" value="InterPro"/>
</dbReference>
<keyword evidence="5 9" id="KW-0032">Aminotransferase</keyword>
<organism evidence="11 12">
    <name type="scientific">Candidatus Campylobacter infans</name>
    <dbReference type="NCBI Taxonomy" id="2561898"/>
    <lineage>
        <taxon>Bacteria</taxon>
        <taxon>Pseudomonadati</taxon>
        <taxon>Campylobacterota</taxon>
        <taxon>Epsilonproteobacteria</taxon>
        <taxon>Campylobacterales</taxon>
        <taxon>Campylobacteraceae</taxon>
        <taxon>Campylobacter</taxon>
    </lineage>
</organism>
<dbReference type="RefSeq" id="WP_179974815.1">
    <property type="nucleotide sequence ID" value="NZ_CP049075.1"/>
</dbReference>
<dbReference type="GO" id="GO:0004400">
    <property type="term" value="F:histidinol-phosphate transaminase activity"/>
    <property type="evidence" value="ECO:0007669"/>
    <property type="project" value="UniProtKB-UniRule"/>
</dbReference>
<dbReference type="CDD" id="cd00609">
    <property type="entry name" value="AAT_like"/>
    <property type="match status" value="1"/>
</dbReference>
<proteinExistence type="inferred from homology"/>
<dbReference type="EMBL" id="CP049075">
    <property type="protein sequence ID" value="QLI05617.1"/>
    <property type="molecule type" value="Genomic_DNA"/>
</dbReference>
<protein>
    <recommendedName>
        <fullName evidence="9">Histidinol-phosphate aminotransferase</fullName>
        <ecNumber evidence="9">2.6.1.9</ecNumber>
    </recommendedName>
    <alternativeName>
        <fullName evidence="9">Imidazole acetol-phosphate transaminase</fullName>
    </alternativeName>
</protein>
<comment type="catalytic activity">
    <reaction evidence="8 9">
        <text>L-histidinol phosphate + 2-oxoglutarate = 3-(imidazol-4-yl)-2-oxopropyl phosphate + L-glutamate</text>
        <dbReference type="Rhea" id="RHEA:23744"/>
        <dbReference type="ChEBI" id="CHEBI:16810"/>
        <dbReference type="ChEBI" id="CHEBI:29985"/>
        <dbReference type="ChEBI" id="CHEBI:57766"/>
        <dbReference type="ChEBI" id="CHEBI:57980"/>
        <dbReference type="EC" id="2.6.1.9"/>
    </reaction>
</comment>
<feature type="domain" description="Aminotransferase class I/classII large" evidence="10">
    <location>
        <begin position="31"/>
        <end position="361"/>
    </location>
</feature>
<dbReference type="AlphaFoldDB" id="A0A7H9CHL9"/>
<accession>A0A7H9CHL9</accession>
<reference evidence="11 12" key="1">
    <citation type="submission" date="2020-02" db="EMBL/GenBank/DDBJ databases">
        <title>Complete genome sequence of the novel Campylobacter species Candidatus Campylobacter infans.</title>
        <authorList>
            <person name="Duim B."/>
            <person name="Zomer A."/>
            <person name="van der Graaf L."/>
            <person name="Wagenaar J."/>
        </authorList>
    </citation>
    <scope>NUCLEOTIDE SEQUENCE [LARGE SCALE GENOMIC DNA]</scope>
    <source>
        <strain evidence="11 12">19S00001</strain>
    </source>
</reference>
<keyword evidence="7 9" id="KW-0663">Pyridoxal phosphate</keyword>
<evidence type="ECO:0000256" key="9">
    <source>
        <dbReference type="HAMAP-Rule" id="MF_01023"/>
    </source>
</evidence>
<evidence type="ECO:0000313" key="11">
    <source>
        <dbReference type="EMBL" id="QLI05617.1"/>
    </source>
</evidence>
<comment type="subunit">
    <text evidence="4 9">Homodimer.</text>
</comment>
<dbReference type="PANTHER" id="PTHR43643">
    <property type="entry name" value="HISTIDINOL-PHOSPHATE AMINOTRANSFERASE 2"/>
    <property type="match status" value="1"/>
</dbReference>
<dbReference type="InterPro" id="IPR050106">
    <property type="entry name" value="HistidinolP_aminotransfase"/>
</dbReference>
<sequence>MRFNEIIKNLPVYEAGKPIELVAKDFKINPKKIIKLASNENPFGSSPLAIKAIKKAAKRANLYPDDSYHELKNALAKKFELKSENFIIGSGSDEVIEFALGAVCNDKLGILTAGVSFGMYGVYASHIGAPHFKTKSQKHDLAELLELYEKHKNSIGVVILCLPNNPLGECENASEIENFIAKIDKNTLIMLDCAYMEFASFKDSKKAINPKKLVRNFENVLYLGTFSKAYGLGGMRVGYGIANDEIIKSLHKLRPPFNISTPSLACAIAALNDENFIIKTLKNNLQEMKKYENFANKKGIEFIPSYTNFITFKLSHKHDSTKLCDILLSRGIILRNLKSYDLNAVRITIGTKAQNKKVLKELDGLFS</sequence>
<dbReference type="InterPro" id="IPR001917">
    <property type="entry name" value="Aminotrans_II_pyridoxalP_BS"/>
</dbReference>
<dbReference type="Proteomes" id="UP000509414">
    <property type="component" value="Chromosome"/>
</dbReference>
<dbReference type="InterPro" id="IPR004839">
    <property type="entry name" value="Aminotransferase_I/II_large"/>
</dbReference>
<dbReference type="InterPro" id="IPR015422">
    <property type="entry name" value="PyrdxlP-dep_Trfase_small"/>
</dbReference>
<keyword evidence="9" id="KW-0368">Histidine biosynthesis</keyword>
<keyword evidence="12" id="KW-1185">Reference proteome</keyword>
<evidence type="ECO:0000256" key="7">
    <source>
        <dbReference type="ARBA" id="ARBA00022898"/>
    </source>
</evidence>
<dbReference type="NCBIfam" id="TIGR01141">
    <property type="entry name" value="hisC"/>
    <property type="match status" value="1"/>
</dbReference>
<dbReference type="Gene3D" id="3.90.1150.10">
    <property type="entry name" value="Aspartate Aminotransferase, domain 1"/>
    <property type="match status" value="1"/>
</dbReference>
<evidence type="ECO:0000256" key="4">
    <source>
        <dbReference type="ARBA" id="ARBA00011738"/>
    </source>
</evidence>
<dbReference type="PROSITE" id="PS00599">
    <property type="entry name" value="AA_TRANSFER_CLASS_2"/>
    <property type="match status" value="1"/>
</dbReference>
<evidence type="ECO:0000256" key="3">
    <source>
        <dbReference type="ARBA" id="ARBA00007970"/>
    </source>
</evidence>
<dbReference type="KEGG" id="cinf:CINF_1123"/>
<evidence type="ECO:0000256" key="8">
    <source>
        <dbReference type="ARBA" id="ARBA00047481"/>
    </source>
</evidence>
<comment type="similarity">
    <text evidence="3 9">Belongs to the class-II pyridoxal-phosphate-dependent aminotransferase family. Histidinol-phosphate aminotransferase subfamily.</text>
</comment>